<dbReference type="CDD" id="cd04301">
    <property type="entry name" value="NAT_SF"/>
    <property type="match status" value="1"/>
</dbReference>
<keyword evidence="5" id="KW-1185">Reference proteome</keyword>
<dbReference type="Proteomes" id="UP000078389">
    <property type="component" value="Unassembled WGS sequence"/>
</dbReference>
<dbReference type="GO" id="GO:0016747">
    <property type="term" value="F:acyltransferase activity, transferring groups other than amino-acyl groups"/>
    <property type="evidence" value="ECO:0007669"/>
    <property type="project" value="InterPro"/>
</dbReference>
<gene>
    <name evidence="4" type="ORF">A3840_06585</name>
</gene>
<sequence>MTNQTVTIRPFEAADTTKLSKIWLEASLLAHPFIGVTRLTAQRALIEEHYLPGAETWVASLGGEPAGFISLLDDFIGGLFVAPDRQGLGIGRRLIAHALTLRGELSLEVYTQNAQAMGFYKELGFAELSRRPIDDEGYPFENARLRLMGEGRKG</sequence>
<dbReference type="InterPro" id="IPR000182">
    <property type="entry name" value="GNAT_dom"/>
</dbReference>
<dbReference type="Pfam" id="PF00583">
    <property type="entry name" value="Acetyltransf_1"/>
    <property type="match status" value="1"/>
</dbReference>
<dbReference type="RefSeq" id="WP_067453720.1">
    <property type="nucleotide sequence ID" value="NZ_LVVY01000071.1"/>
</dbReference>
<dbReference type="SUPFAM" id="SSF55729">
    <property type="entry name" value="Acyl-CoA N-acyltransferases (Nat)"/>
    <property type="match status" value="1"/>
</dbReference>
<dbReference type="STRING" id="1770058.A3840_06585"/>
<accession>A0A178I253</accession>
<comment type="caution">
    <text evidence="4">The sequence shown here is derived from an EMBL/GenBank/DDBJ whole genome shotgun (WGS) entry which is preliminary data.</text>
</comment>
<protein>
    <submittedName>
        <fullName evidence="4">Acetyltransferase</fullName>
    </submittedName>
</protein>
<reference evidence="4 5" key="1">
    <citation type="submission" date="2016-03" db="EMBL/GenBank/DDBJ databases">
        <title>Genome sequencing of Devosia sp. S37.</title>
        <authorList>
            <person name="Mohd Nor M."/>
        </authorList>
    </citation>
    <scope>NUCLEOTIDE SEQUENCE [LARGE SCALE GENOMIC DNA]</scope>
    <source>
        <strain evidence="4 5">S37</strain>
    </source>
</reference>
<evidence type="ECO:0000256" key="1">
    <source>
        <dbReference type="ARBA" id="ARBA00022679"/>
    </source>
</evidence>
<dbReference type="AlphaFoldDB" id="A0A178I253"/>
<organism evidence="4 5">
    <name type="scientific">Devosia elaeis</name>
    <dbReference type="NCBI Taxonomy" id="1770058"/>
    <lineage>
        <taxon>Bacteria</taxon>
        <taxon>Pseudomonadati</taxon>
        <taxon>Pseudomonadota</taxon>
        <taxon>Alphaproteobacteria</taxon>
        <taxon>Hyphomicrobiales</taxon>
        <taxon>Devosiaceae</taxon>
        <taxon>Devosia</taxon>
    </lineage>
</organism>
<evidence type="ECO:0000313" key="4">
    <source>
        <dbReference type="EMBL" id="OAM78374.1"/>
    </source>
</evidence>
<name>A0A178I253_9HYPH</name>
<dbReference type="PANTHER" id="PTHR43800">
    <property type="entry name" value="PEPTIDYL-LYSINE N-ACETYLTRANSFERASE YJAB"/>
    <property type="match status" value="1"/>
</dbReference>
<dbReference type="EMBL" id="LVVY01000071">
    <property type="protein sequence ID" value="OAM78374.1"/>
    <property type="molecule type" value="Genomic_DNA"/>
</dbReference>
<proteinExistence type="predicted"/>
<dbReference type="Gene3D" id="3.40.630.30">
    <property type="match status" value="1"/>
</dbReference>
<dbReference type="OrthoDB" id="9797417at2"/>
<evidence type="ECO:0000313" key="5">
    <source>
        <dbReference type="Proteomes" id="UP000078389"/>
    </source>
</evidence>
<dbReference type="InterPro" id="IPR016181">
    <property type="entry name" value="Acyl_CoA_acyltransferase"/>
</dbReference>
<dbReference type="PANTHER" id="PTHR43800:SF1">
    <property type="entry name" value="PEPTIDYL-LYSINE N-ACETYLTRANSFERASE YJAB"/>
    <property type="match status" value="1"/>
</dbReference>
<dbReference type="PROSITE" id="PS51186">
    <property type="entry name" value="GNAT"/>
    <property type="match status" value="1"/>
</dbReference>
<feature type="domain" description="N-acetyltransferase" evidence="3">
    <location>
        <begin position="6"/>
        <end position="150"/>
    </location>
</feature>
<evidence type="ECO:0000259" key="3">
    <source>
        <dbReference type="PROSITE" id="PS51186"/>
    </source>
</evidence>
<evidence type="ECO:0000256" key="2">
    <source>
        <dbReference type="ARBA" id="ARBA00023315"/>
    </source>
</evidence>
<keyword evidence="1 4" id="KW-0808">Transferase</keyword>
<keyword evidence="2" id="KW-0012">Acyltransferase</keyword>